<gene>
    <name evidence="1" type="ORF">HK100_006247</name>
</gene>
<comment type="caution">
    <text evidence="1">The sequence shown here is derived from an EMBL/GenBank/DDBJ whole genome shotgun (WGS) entry which is preliminary data.</text>
</comment>
<organism evidence="1 2">
    <name type="scientific">Physocladia obscura</name>
    <dbReference type="NCBI Taxonomy" id="109957"/>
    <lineage>
        <taxon>Eukaryota</taxon>
        <taxon>Fungi</taxon>
        <taxon>Fungi incertae sedis</taxon>
        <taxon>Chytridiomycota</taxon>
        <taxon>Chytridiomycota incertae sedis</taxon>
        <taxon>Chytridiomycetes</taxon>
        <taxon>Chytridiales</taxon>
        <taxon>Chytriomycetaceae</taxon>
        <taxon>Physocladia</taxon>
    </lineage>
</organism>
<evidence type="ECO:0000313" key="2">
    <source>
        <dbReference type="Proteomes" id="UP001211907"/>
    </source>
</evidence>
<proteinExistence type="predicted"/>
<keyword evidence="2" id="KW-1185">Reference proteome</keyword>
<accession>A0AAD5SQN8</accession>
<evidence type="ECO:0000313" key="1">
    <source>
        <dbReference type="EMBL" id="KAJ3094188.1"/>
    </source>
</evidence>
<reference evidence="1" key="1">
    <citation type="submission" date="2020-05" db="EMBL/GenBank/DDBJ databases">
        <title>Phylogenomic resolution of chytrid fungi.</title>
        <authorList>
            <person name="Stajich J.E."/>
            <person name="Amses K."/>
            <person name="Simmons R."/>
            <person name="Seto K."/>
            <person name="Myers J."/>
            <person name="Bonds A."/>
            <person name="Quandt C.A."/>
            <person name="Barry K."/>
            <person name="Liu P."/>
            <person name="Grigoriev I."/>
            <person name="Longcore J.E."/>
            <person name="James T.Y."/>
        </authorList>
    </citation>
    <scope>NUCLEOTIDE SEQUENCE</scope>
    <source>
        <strain evidence="1">JEL0513</strain>
    </source>
</reference>
<dbReference type="EMBL" id="JADGJH010002900">
    <property type="protein sequence ID" value="KAJ3094188.1"/>
    <property type="molecule type" value="Genomic_DNA"/>
</dbReference>
<name>A0AAD5SQN8_9FUNG</name>
<protein>
    <submittedName>
        <fullName evidence="1">Uncharacterized protein</fullName>
    </submittedName>
</protein>
<sequence length="50" mass="5670">MAKRKESYLSDVEKILENATAPAAENDASTFNIQPETFLLEKLDENHPHI</sequence>
<dbReference type="Proteomes" id="UP001211907">
    <property type="component" value="Unassembled WGS sequence"/>
</dbReference>
<dbReference type="AlphaFoldDB" id="A0AAD5SQN8"/>